<reference evidence="1" key="1">
    <citation type="submission" date="2022-04" db="EMBL/GenBank/DDBJ databases">
        <title>Genome of the entomopathogenic fungus Entomophthora muscae.</title>
        <authorList>
            <person name="Elya C."/>
            <person name="Lovett B.R."/>
            <person name="Lee E."/>
            <person name="Macias A.M."/>
            <person name="Hajek A.E."/>
            <person name="De Bivort B.L."/>
            <person name="Kasson M.T."/>
            <person name="De Fine Licht H.H."/>
            <person name="Stajich J.E."/>
        </authorList>
    </citation>
    <scope>NUCLEOTIDE SEQUENCE</scope>
    <source>
        <strain evidence="1">Berkeley</strain>
    </source>
</reference>
<dbReference type="EMBL" id="QTSX02005763">
    <property type="protein sequence ID" value="KAJ9057840.1"/>
    <property type="molecule type" value="Genomic_DNA"/>
</dbReference>
<dbReference type="Proteomes" id="UP001165960">
    <property type="component" value="Unassembled WGS sequence"/>
</dbReference>
<organism evidence="1 2">
    <name type="scientific">Entomophthora muscae</name>
    <dbReference type="NCBI Taxonomy" id="34485"/>
    <lineage>
        <taxon>Eukaryota</taxon>
        <taxon>Fungi</taxon>
        <taxon>Fungi incertae sedis</taxon>
        <taxon>Zoopagomycota</taxon>
        <taxon>Entomophthoromycotina</taxon>
        <taxon>Entomophthoromycetes</taxon>
        <taxon>Entomophthorales</taxon>
        <taxon>Entomophthoraceae</taxon>
        <taxon>Entomophthora</taxon>
    </lineage>
</organism>
<keyword evidence="2" id="KW-1185">Reference proteome</keyword>
<protein>
    <submittedName>
        <fullName evidence="1">Global transcription regulator sge1</fullName>
    </submittedName>
</protein>
<comment type="caution">
    <text evidence="1">The sequence shown here is derived from an EMBL/GenBank/DDBJ whole genome shotgun (WGS) entry which is preliminary data.</text>
</comment>
<name>A0ACC2S692_9FUNG</name>
<gene>
    <name evidence="1" type="primary">sge1_9</name>
    <name evidence="1" type="ORF">DSO57_1018881</name>
</gene>
<evidence type="ECO:0000313" key="1">
    <source>
        <dbReference type="EMBL" id="KAJ9057840.1"/>
    </source>
</evidence>
<evidence type="ECO:0000313" key="2">
    <source>
        <dbReference type="Proteomes" id="UP001165960"/>
    </source>
</evidence>
<proteinExistence type="predicted"/>
<accession>A0ACC2S692</accession>
<sequence length="225" mass="25211">MSRYTGSVDTVFDAFLLAEAALRGYHPMVTARLDPSEMATIEPGTVVVFDKTETGMTRWIDGKSWSPSRFKAGFFTYAQLINKRPTGLLKKAISVLAPTGHQIHIISYYTHHMTMLASPLNAFIAQIPDKDRILNNAESYRYFKCFRSQSKGWRQPCSAPYPIDPKQASSPTNQDYNSLSDSSSPISLPSIASFTASSQPIIMRSHYSFAEDIRQLNRLSSRLSL</sequence>